<reference evidence="2" key="1">
    <citation type="journal article" date="2013" name="Environ. Microbiol.">
        <title>Microbiota from the distal guts of lean and obese adolescents exhibit partial functional redundancy besides clear differences in community structure.</title>
        <authorList>
            <person name="Ferrer M."/>
            <person name="Ruiz A."/>
            <person name="Lanza F."/>
            <person name="Haange S.B."/>
            <person name="Oberbach A."/>
            <person name="Till H."/>
            <person name="Bargiela R."/>
            <person name="Campoy C."/>
            <person name="Segura M.T."/>
            <person name="Richter M."/>
            <person name="von Bergen M."/>
            <person name="Seifert J."/>
            <person name="Suarez A."/>
        </authorList>
    </citation>
    <scope>NUCLEOTIDE SEQUENCE</scope>
</reference>
<sequence>QEHYAPEQILTVKKPTFGSLDFGNTLKAIWEEVTAAGEAAEGEYPMEVDFTGFCTGICVLSNVVMAKAFVPEARVCVIEKACACVTPQTHQTAIAAMGPIQADVI</sequence>
<dbReference type="Pfam" id="PF00857">
    <property type="entry name" value="Isochorismatase"/>
    <property type="match status" value="1"/>
</dbReference>
<evidence type="ECO:0000313" key="2">
    <source>
        <dbReference type="EMBL" id="EKC55493.1"/>
    </source>
</evidence>
<feature type="domain" description="Isochorismatase-like" evidence="1">
    <location>
        <begin position="47"/>
        <end position="105"/>
    </location>
</feature>
<accession>K1SD83</accession>
<dbReference type="InterPro" id="IPR000868">
    <property type="entry name" value="Isochorismatase-like_dom"/>
</dbReference>
<proteinExistence type="predicted"/>
<comment type="caution">
    <text evidence="2">The sequence shown here is derived from an EMBL/GenBank/DDBJ whole genome shotgun (WGS) entry which is preliminary data.</text>
</comment>
<organism evidence="2">
    <name type="scientific">human gut metagenome</name>
    <dbReference type="NCBI Taxonomy" id="408170"/>
    <lineage>
        <taxon>unclassified sequences</taxon>
        <taxon>metagenomes</taxon>
        <taxon>organismal metagenomes</taxon>
    </lineage>
</organism>
<dbReference type="InterPro" id="IPR036380">
    <property type="entry name" value="Isochorismatase-like_sf"/>
</dbReference>
<name>K1SD83_9ZZZZ</name>
<dbReference type="SUPFAM" id="SSF52499">
    <property type="entry name" value="Isochorismatase-like hydrolases"/>
    <property type="match status" value="1"/>
</dbReference>
<gene>
    <name evidence="2" type="ORF">LEA_15318</name>
</gene>
<dbReference type="Gene3D" id="3.40.50.850">
    <property type="entry name" value="Isochorismatase-like"/>
    <property type="match status" value="1"/>
</dbReference>
<dbReference type="AlphaFoldDB" id="K1SD83"/>
<protein>
    <submittedName>
        <fullName evidence="2">Nicotinamidase</fullName>
    </submittedName>
</protein>
<dbReference type="EMBL" id="AJWY01010456">
    <property type="protein sequence ID" value="EKC55493.1"/>
    <property type="molecule type" value="Genomic_DNA"/>
</dbReference>
<evidence type="ECO:0000259" key="1">
    <source>
        <dbReference type="Pfam" id="PF00857"/>
    </source>
</evidence>
<feature type="non-terminal residue" evidence="2">
    <location>
        <position position="1"/>
    </location>
</feature>